<sequence length="51" mass="6033">MTKNKRVTITINNDLDLHFRKLASSKMLFETGWYSKAVEEAMELWIENESL</sequence>
<proteinExistence type="predicted"/>
<gene>
    <name evidence="1" type="ordered locus">Msm_0800</name>
</gene>
<dbReference type="GeneID" id="78817431"/>
<accession>A5ULC7</accession>
<dbReference type="EnsemblBacteria" id="ABQ87005">
    <property type="protein sequence ID" value="ABQ87005"/>
    <property type="gene ID" value="Msm_0800"/>
</dbReference>
<dbReference type="HOGENOM" id="CLU_206269_0_0_2"/>
<reference evidence="1 2" key="1">
    <citation type="journal article" date="2007" name="Proc. Natl. Acad. Sci. U.S.A.">
        <title>Genomic and metabolic adaptations of Methanobrevibacter smithii to the human gut.</title>
        <authorList>
            <person name="Samuel B.S."/>
            <person name="Hansen E.E."/>
            <person name="Manchester J.K."/>
            <person name="Coutinho P.M."/>
            <person name="Henrissat B."/>
            <person name="Fulton R."/>
            <person name="Latreille P."/>
            <person name="Kim K."/>
            <person name="Wilson R.K."/>
            <person name="Gordon J.I."/>
        </authorList>
    </citation>
    <scope>NUCLEOTIDE SEQUENCE [LARGE SCALE GENOMIC DNA]</scope>
    <source>
        <strain evidence="2">ATCC 35061 / DSM 861 / OCM 144 / PS</strain>
    </source>
</reference>
<evidence type="ECO:0000313" key="2">
    <source>
        <dbReference type="Proteomes" id="UP000001992"/>
    </source>
</evidence>
<dbReference type="EMBL" id="CP000678">
    <property type="protein sequence ID" value="ABQ87005.1"/>
    <property type="molecule type" value="Genomic_DNA"/>
</dbReference>
<dbReference type="STRING" id="420247.Msm_0800"/>
<dbReference type="RefSeq" id="WP_004033128.1">
    <property type="nucleotide sequence ID" value="NC_009515.1"/>
</dbReference>
<dbReference type="KEGG" id="msi:Msm_0800"/>
<dbReference type="BioCyc" id="MSMI420247:GHWZ-816-MONOMER"/>
<keyword evidence="2" id="KW-1185">Reference proteome</keyword>
<dbReference type="PATRIC" id="fig|420247.28.peg.797"/>
<dbReference type="AlphaFoldDB" id="A5ULC7"/>
<name>A5ULC7_METS3</name>
<dbReference type="eggNOG" id="arCOG12633">
    <property type="taxonomic scope" value="Archaea"/>
</dbReference>
<evidence type="ECO:0008006" key="3">
    <source>
        <dbReference type="Google" id="ProtNLM"/>
    </source>
</evidence>
<organism evidence="1 2">
    <name type="scientific">Methanobrevibacter smithii (strain ATCC 35061 / DSM 861 / OCM 144 / PS)</name>
    <dbReference type="NCBI Taxonomy" id="420247"/>
    <lineage>
        <taxon>Archaea</taxon>
        <taxon>Methanobacteriati</taxon>
        <taxon>Methanobacteriota</taxon>
        <taxon>Methanomada group</taxon>
        <taxon>Methanobacteria</taxon>
        <taxon>Methanobacteriales</taxon>
        <taxon>Methanobacteriaceae</taxon>
        <taxon>Methanobrevibacter</taxon>
    </lineage>
</organism>
<evidence type="ECO:0000313" key="1">
    <source>
        <dbReference type="EMBL" id="ABQ87005.1"/>
    </source>
</evidence>
<dbReference type="Proteomes" id="UP000001992">
    <property type="component" value="Chromosome"/>
</dbReference>
<protein>
    <recommendedName>
        <fullName evidence="3">CopG family transcriptional regulator</fullName>
    </recommendedName>
</protein>